<evidence type="ECO:0000313" key="1">
    <source>
        <dbReference type="EMBL" id="MDR7272098.1"/>
    </source>
</evidence>
<accession>A0ABU1YTQ0</accession>
<reference evidence="1 2" key="1">
    <citation type="submission" date="2023-07" db="EMBL/GenBank/DDBJ databases">
        <title>Sorghum-associated microbial communities from plants grown in Nebraska, USA.</title>
        <authorList>
            <person name="Schachtman D."/>
        </authorList>
    </citation>
    <scope>NUCLEOTIDE SEQUENCE [LARGE SCALE GENOMIC DNA]</scope>
    <source>
        <strain evidence="1 2">BE314</strain>
    </source>
</reference>
<protein>
    <submittedName>
        <fullName evidence="1">Uncharacterized protein</fullName>
    </submittedName>
</protein>
<evidence type="ECO:0000313" key="2">
    <source>
        <dbReference type="Proteomes" id="UP001180453"/>
    </source>
</evidence>
<dbReference type="RefSeq" id="WP_310270599.1">
    <property type="nucleotide sequence ID" value="NZ_JAVDXU010000004.1"/>
</dbReference>
<comment type="caution">
    <text evidence="1">The sequence shown here is derived from an EMBL/GenBank/DDBJ whole genome shotgun (WGS) entry which is preliminary data.</text>
</comment>
<sequence>MGADSFIAFYGIKFELDPDDEDELDACGADTDPRCQKARRAGLETFTGRMTDGEDYFLYVGRRVAWLGIEHDQHLKQSAEQLASIATDVKAKLRAADFAQAPELHFQFIGQY</sequence>
<gene>
    <name evidence="1" type="ORF">J2X20_004772</name>
</gene>
<dbReference type="EMBL" id="JAVDXU010000004">
    <property type="protein sequence ID" value="MDR7272098.1"/>
    <property type="molecule type" value="Genomic_DNA"/>
</dbReference>
<organism evidence="1 2">
    <name type="scientific">Roseateles saccharophilus</name>
    <name type="common">Pseudomonas saccharophila</name>
    <dbReference type="NCBI Taxonomy" id="304"/>
    <lineage>
        <taxon>Bacteria</taxon>
        <taxon>Pseudomonadati</taxon>
        <taxon>Pseudomonadota</taxon>
        <taxon>Betaproteobacteria</taxon>
        <taxon>Burkholderiales</taxon>
        <taxon>Sphaerotilaceae</taxon>
        <taxon>Roseateles</taxon>
    </lineage>
</organism>
<keyword evidence="2" id="KW-1185">Reference proteome</keyword>
<name>A0ABU1YTQ0_ROSSA</name>
<proteinExistence type="predicted"/>
<dbReference type="Proteomes" id="UP001180453">
    <property type="component" value="Unassembled WGS sequence"/>
</dbReference>